<evidence type="ECO:0000256" key="1">
    <source>
        <dbReference type="SAM" id="Phobius"/>
    </source>
</evidence>
<organism evidence="3 4">
    <name type="scientific">Celeribacter indicus</name>
    <dbReference type="NCBI Taxonomy" id="1208324"/>
    <lineage>
        <taxon>Bacteria</taxon>
        <taxon>Pseudomonadati</taxon>
        <taxon>Pseudomonadota</taxon>
        <taxon>Alphaproteobacteria</taxon>
        <taxon>Rhodobacterales</taxon>
        <taxon>Roseobacteraceae</taxon>
        <taxon>Celeribacter</taxon>
    </lineage>
</organism>
<reference evidence="3 4" key="1">
    <citation type="journal article" date="2014" name="Int. J. Syst. Evol. Microbiol.">
        <title>Celeribacter indicus sp. nov., a polycyclic aromatic hydrocarbon-degrading bacterium from deep-sea sediment and reclassification of Huaishuia halophila as Celeribacter halophilus comb. nov.</title>
        <authorList>
            <person name="Lai Q."/>
            <person name="Cao J."/>
            <person name="Yuan J."/>
            <person name="Li F."/>
            <person name="Shao Z."/>
        </authorList>
    </citation>
    <scope>NUCLEOTIDE SEQUENCE [LARGE SCALE GENOMIC DNA]</scope>
    <source>
        <strain evidence="3">P73</strain>
    </source>
</reference>
<dbReference type="HOGENOM" id="CLU_207853_0_0_5"/>
<dbReference type="AlphaFoldDB" id="A0A0B5DQ05"/>
<dbReference type="Proteomes" id="UP000031521">
    <property type="component" value="Chromosome"/>
</dbReference>
<keyword evidence="1" id="KW-0472">Membrane</keyword>
<sequence length="57" mass="6065">MRLFIFLALLAPAPVLAASFDRPIPQAQSATAELWFALASLALFAALVAVALLVARR</sequence>
<protein>
    <recommendedName>
        <fullName evidence="5">Protein NnrT</fullName>
    </recommendedName>
</protein>
<accession>A0A0B5DQ05</accession>
<name>A0A0B5DQ05_9RHOB</name>
<feature type="chain" id="PRO_5002113948" description="Protein NnrT" evidence="2">
    <location>
        <begin position="18"/>
        <end position="57"/>
    </location>
</feature>
<dbReference type="KEGG" id="cid:P73_0913"/>
<dbReference type="STRING" id="1208324.P73_0913"/>
<evidence type="ECO:0008006" key="5">
    <source>
        <dbReference type="Google" id="ProtNLM"/>
    </source>
</evidence>
<gene>
    <name evidence="3" type="ORF">P73_0913</name>
</gene>
<keyword evidence="1" id="KW-0812">Transmembrane</keyword>
<proteinExistence type="predicted"/>
<feature type="transmembrane region" description="Helical" evidence="1">
    <location>
        <begin position="33"/>
        <end position="55"/>
    </location>
</feature>
<keyword evidence="4" id="KW-1185">Reference proteome</keyword>
<evidence type="ECO:0000256" key="2">
    <source>
        <dbReference type="SAM" id="SignalP"/>
    </source>
</evidence>
<feature type="signal peptide" evidence="2">
    <location>
        <begin position="1"/>
        <end position="17"/>
    </location>
</feature>
<keyword evidence="2" id="KW-0732">Signal</keyword>
<evidence type="ECO:0000313" key="3">
    <source>
        <dbReference type="EMBL" id="AJE45628.1"/>
    </source>
</evidence>
<keyword evidence="1" id="KW-1133">Transmembrane helix</keyword>
<dbReference type="RefSeq" id="WP_043868670.1">
    <property type="nucleotide sequence ID" value="NZ_CP004393.1"/>
</dbReference>
<evidence type="ECO:0000313" key="4">
    <source>
        <dbReference type="Proteomes" id="UP000031521"/>
    </source>
</evidence>
<dbReference type="EMBL" id="CP004393">
    <property type="protein sequence ID" value="AJE45628.1"/>
    <property type="molecule type" value="Genomic_DNA"/>
</dbReference>